<evidence type="ECO:0000313" key="6">
    <source>
        <dbReference type="Proteomes" id="UP000001357"/>
    </source>
</evidence>
<dbReference type="eggNOG" id="ENOG502QT47">
    <property type="taxonomic scope" value="Eukaryota"/>
</dbReference>
<feature type="domain" description="DUF4455" evidence="3">
    <location>
        <begin position="9"/>
        <end position="432"/>
    </location>
</feature>
<protein>
    <submittedName>
        <fullName evidence="5">Uncharacterized protein</fullName>
    </submittedName>
</protein>
<feature type="domain" description="DUF4456" evidence="4">
    <location>
        <begin position="926"/>
        <end position="1136"/>
    </location>
</feature>
<evidence type="ECO:0000256" key="2">
    <source>
        <dbReference type="SAM" id="MobiDB-lite"/>
    </source>
</evidence>
<organism evidence="5 6">
    <name type="scientific">Monosiga brevicollis</name>
    <name type="common">Choanoflagellate</name>
    <dbReference type="NCBI Taxonomy" id="81824"/>
    <lineage>
        <taxon>Eukaryota</taxon>
        <taxon>Choanoflagellata</taxon>
        <taxon>Craspedida</taxon>
        <taxon>Salpingoecidae</taxon>
        <taxon>Monosiga</taxon>
    </lineage>
</organism>
<gene>
    <name evidence="5" type="ORF">MONBRDRAFT_32610</name>
</gene>
<evidence type="ECO:0000256" key="1">
    <source>
        <dbReference type="SAM" id="Coils"/>
    </source>
</evidence>
<dbReference type="GeneID" id="5891693"/>
<sequence length="1225" mass="138993">MQDQQTANLQRAVQTLQHDLARDEASSREQLQLLTNEILEADYARLQRVRADMGRLTNQRKADIRRALQDLRDIEKERGVQLQRLLHHHVKLISSIAHLLPADIEAWAFEHALRINQELLSNQHDLADLEARFLAHEVRREFALQHNWQLLEADWRAQHQGRIADQLSLECTNPKPLSEGVPACIDRLRQEQTGIYHNLLNVLNRLNSLSASDASLALREAQDALVECHKTATDDLERVLDQLDDECFARLQAAQTHMVEQHYAVDMDEAVQVLEGACMPLILEQQGRVRDWASDVQQRLIRTQGAITTQTHSLLKILERLEGLQRHTDIDFRQAQEDILTNLRQQADQLEHARGPLEDTLNDHIDLVRQAGSNEELLRAHSTVTILLDKIETLIMDAGVKSAKTPAQIELPVKQILQAYRNEVTATLKLSPLPPGVPPAAFSNAVVIDVGDERFELLSRRWDIAADLRKEVDAIPDAQGPSARPVEVTPFWINLNASVDGVCHQLLLPEDAIEEIWRQVCQMWVERVQDRFKSINHRTEQYISEKTRELEIENKMHVAVHAARRERIAQDVRNLRSAELTLHQQHVVAHTQNLESDLDKERDRFLQQQADLSDQAEQFVAYTRAAIDNLAQQGSTGRLVLLHGDTRQAHEDYVRSVRTALITYRKSIDDRVRLFRERNAHFRASFRTFTEKGNFSAAEISQYKLVIDQLFSKIDALEGVVLEDLDVLEGRYLEAAQVAIDEFYSLYNVHSRDVKLLDDTKRIMNSYKVRVQSEINHSNARHQKLLEEAEALRELSLEDPPSARLLFEKTRIVSSLILERSKYLDCILPGAPHTSIGDHRPSTATKNTAGQNSGRVSTGRHSAMPPRSSSRSAAKAGKLPPRGPLNNTLPVALRGMRLMVEEWPSYPTGTFLFHITQLRTACREDVLQAATPYYERGHAKHTLRPNQIKETIQSFMDNIQMDLNMVNKRAAEFRIASAQELINAVESATAVMSSGAAAIFEGITVANLDNHRRLLQNTTAELEQTLADLSQRYQQVVVLLKPALSHPNRRAELEQLIAEENDIIERWTALSASFRQALTEQVDTSGAAYVHEMNSMVSGMVEVLELALIREELYVPGMPPDSTTPPQLDESQRAMARDKGRFPLLVLGMVVPRSGRRAASGHGVGMLITWLHKKAMAARNDNTEKAKQYFQHVLAARDERVKQLEQTKDEQHATFAKLLDAVQQL</sequence>
<dbReference type="OMA" id="YERGHAK"/>
<evidence type="ECO:0000259" key="3">
    <source>
        <dbReference type="Pfam" id="PF14643"/>
    </source>
</evidence>
<keyword evidence="6" id="KW-1185">Reference proteome</keyword>
<evidence type="ECO:0000313" key="5">
    <source>
        <dbReference type="EMBL" id="EDQ88789.1"/>
    </source>
</evidence>
<dbReference type="Pfam" id="PF14643">
    <property type="entry name" value="DUF4455"/>
    <property type="match status" value="1"/>
</dbReference>
<dbReference type="InterPro" id="IPR028089">
    <property type="entry name" value="DUF4455"/>
</dbReference>
<dbReference type="InParanoid" id="A9V0P6"/>
<feature type="coiled-coil region" evidence="1">
    <location>
        <begin position="1005"/>
        <end position="1070"/>
    </location>
</feature>
<dbReference type="PANTHER" id="PTHR21444">
    <property type="entry name" value="COILED-COIL DOMAIN-CONTAINING PROTEIN 180"/>
    <property type="match status" value="1"/>
</dbReference>
<feature type="compositionally biased region" description="Polar residues" evidence="2">
    <location>
        <begin position="842"/>
        <end position="860"/>
    </location>
</feature>
<dbReference type="RefSeq" id="XP_001746402.1">
    <property type="nucleotide sequence ID" value="XM_001746350.1"/>
</dbReference>
<feature type="region of interest" description="Disordered" evidence="2">
    <location>
        <begin position="834"/>
        <end position="885"/>
    </location>
</feature>
<dbReference type="KEGG" id="mbr:MONBRDRAFT_32610"/>
<dbReference type="PANTHER" id="PTHR21444:SF14">
    <property type="entry name" value="COILED-COIL DOMAIN-CONTAINING PROTEIN 180"/>
    <property type="match status" value="1"/>
</dbReference>
<dbReference type="Proteomes" id="UP000001357">
    <property type="component" value="Unassembled WGS sequence"/>
</dbReference>
<proteinExistence type="predicted"/>
<reference evidence="5 6" key="1">
    <citation type="journal article" date="2008" name="Nature">
        <title>The genome of the choanoflagellate Monosiga brevicollis and the origin of metazoans.</title>
        <authorList>
            <consortium name="JGI Sequencing"/>
            <person name="King N."/>
            <person name="Westbrook M.J."/>
            <person name="Young S.L."/>
            <person name="Kuo A."/>
            <person name="Abedin M."/>
            <person name="Chapman J."/>
            <person name="Fairclough S."/>
            <person name="Hellsten U."/>
            <person name="Isogai Y."/>
            <person name="Letunic I."/>
            <person name="Marr M."/>
            <person name="Pincus D."/>
            <person name="Putnam N."/>
            <person name="Rokas A."/>
            <person name="Wright K.J."/>
            <person name="Zuzow R."/>
            <person name="Dirks W."/>
            <person name="Good M."/>
            <person name="Goodstein D."/>
            <person name="Lemons D."/>
            <person name="Li W."/>
            <person name="Lyons J.B."/>
            <person name="Morris A."/>
            <person name="Nichols S."/>
            <person name="Richter D.J."/>
            <person name="Salamov A."/>
            <person name="Bork P."/>
            <person name="Lim W.A."/>
            <person name="Manning G."/>
            <person name="Miller W.T."/>
            <person name="McGinnis W."/>
            <person name="Shapiro H."/>
            <person name="Tjian R."/>
            <person name="Grigoriev I.V."/>
            <person name="Rokhsar D."/>
        </authorList>
    </citation>
    <scope>NUCLEOTIDE SEQUENCE [LARGE SCALE GENOMIC DNA]</scope>
    <source>
        <strain evidence="6">MX1 / ATCC 50154</strain>
    </source>
</reference>
<name>A9V0P6_MONBE</name>
<keyword evidence="1" id="KW-0175">Coiled coil</keyword>
<dbReference type="Pfam" id="PF14644">
    <property type="entry name" value="DUF4456"/>
    <property type="match status" value="1"/>
</dbReference>
<accession>A9V0P6</accession>
<evidence type="ECO:0000259" key="4">
    <source>
        <dbReference type="Pfam" id="PF14644"/>
    </source>
</evidence>
<dbReference type="AlphaFoldDB" id="A9V0P6"/>
<dbReference type="EMBL" id="CH991553">
    <property type="protein sequence ID" value="EDQ88789.1"/>
    <property type="molecule type" value="Genomic_DNA"/>
</dbReference>
<feature type="compositionally biased region" description="Low complexity" evidence="2">
    <location>
        <begin position="862"/>
        <end position="876"/>
    </location>
</feature>
<dbReference type="InterPro" id="IPR027914">
    <property type="entry name" value="DUF4456"/>
</dbReference>